<accession>A0A1N7HLD6</accession>
<protein>
    <submittedName>
        <fullName evidence="1">Uncharacterized protein</fullName>
    </submittedName>
</protein>
<sequence length="135" mass="14448">MAAVPLATKPKVVEALAPRLPFQDSLRTLTEEPEPDWRPPHSWLMDCEPGQLQVTVQPLIAELPARTVTLDWNPPVQEFTVWIVAVHPPDAGGGVNEGDEEGEGLGDWGFVGDGEVGPLPSGAMARPVVGEIMPA</sequence>
<dbReference type="AlphaFoldDB" id="A0A1N7HLD6"/>
<organism evidence="1 2">
    <name type="scientific">Microbispora rosea</name>
    <dbReference type="NCBI Taxonomy" id="58117"/>
    <lineage>
        <taxon>Bacteria</taxon>
        <taxon>Bacillati</taxon>
        <taxon>Actinomycetota</taxon>
        <taxon>Actinomycetes</taxon>
        <taxon>Streptosporangiales</taxon>
        <taxon>Streptosporangiaceae</taxon>
        <taxon>Microbispora</taxon>
    </lineage>
</organism>
<dbReference type="Proteomes" id="UP000186096">
    <property type="component" value="Unassembled WGS sequence"/>
</dbReference>
<reference evidence="2" key="1">
    <citation type="submission" date="2017-01" db="EMBL/GenBank/DDBJ databases">
        <authorList>
            <person name="Varghese N."/>
            <person name="Submissions S."/>
        </authorList>
    </citation>
    <scope>NUCLEOTIDE SEQUENCE [LARGE SCALE GENOMIC DNA]</scope>
    <source>
        <strain evidence="2">ATCC 12950</strain>
    </source>
</reference>
<evidence type="ECO:0000313" key="1">
    <source>
        <dbReference type="EMBL" id="SIS25508.1"/>
    </source>
</evidence>
<dbReference type="EMBL" id="FTNI01000072">
    <property type="protein sequence ID" value="SIS25508.1"/>
    <property type="molecule type" value="Genomic_DNA"/>
</dbReference>
<feature type="non-terminal residue" evidence="1">
    <location>
        <position position="135"/>
    </location>
</feature>
<gene>
    <name evidence="1" type="ORF">SAMN05421833_1724</name>
</gene>
<name>A0A1N7HLD6_9ACTN</name>
<proteinExistence type="predicted"/>
<keyword evidence="2" id="KW-1185">Reference proteome</keyword>
<evidence type="ECO:0000313" key="2">
    <source>
        <dbReference type="Proteomes" id="UP000186096"/>
    </source>
</evidence>